<organism evidence="3 4">
    <name type="scientific">Pelagomonas calceolata</name>
    <dbReference type="NCBI Taxonomy" id="35677"/>
    <lineage>
        <taxon>Eukaryota</taxon>
        <taxon>Sar</taxon>
        <taxon>Stramenopiles</taxon>
        <taxon>Ochrophyta</taxon>
        <taxon>Pelagophyceae</taxon>
        <taxon>Pelagomonadales</taxon>
        <taxon>Pelagomonadaceae</taxon>
        <taxon>Pelagomonas</taxon>
    </lineage>
</organism>
<evidence type="ECO:0000313" key="3">
    <source>
        <dbReference type="EMBL" id="CAH0370825.1"/>
    </source>
</evidence>
<dbReference type="Gene3D" id="1.10.8.270">
    <property type="entry name" value="putative rabgap domain of human tbc1 domain family member 14 like domains"/>
    <property type="match status" value="1"/>
</dbReference>
<dbReference type="AlphaFoldDB" id="A0A8J2WYB0"/>
<accession>A0A8J2WYB0</accession>
<dbReference type="Gene3D" id="1.10.472.80">
    <property type="entry name" value="Ypt/Rab-GAP domain of gyp1p, domain 3"/>
    <property type="match status" value="1"/>
</dbReference>
<dbReference type="SMART" id="SM00164">
    <property type="entry name" value="TBC"/>
    <property type="match status" value="1"/>
</dbReference>
<dbReference type="PROSITE" id="PS50086">
    <property type="entry name" value="TBC_RABGAP"/>
    <property type="match status" value="1"/>
</dbReference>
<dbReference type="SUPFAM" id="SSF47923">
    <property type="entry name" value="Ypt/Rab-GAP domain of gyp1p"/>
    <property type="match status" value="2"/>
</dbReference>
<feature type="compositionally biased region" description="Basic and acidic residues" evidence="1">
    <location>
        <begin position="62"/>
        <end position="71"/>
    </location>
</feature>
<dbReference type="PANTHER" id="PTHR22957:SF26">
    <property type="entry name" value="LD44506P"/>
    <property type="match status" value="1"/>
</dbReference>
<comment type="caution">
    <text evidence="3">The sequence shown here is derived from an EMBL/GenBank/DDBJ whole genome shotgun (WGS) entry which is preliminary data.</text>
</comment>
<evidence type="ECO:0000256" key="1">
    <source>
        <dbReference type="SAM" id="MobiDB-lite"/>
    </source>
</evidence>
<name>A0A8J2WYB0_9STRA</name>
<dbReference type="InterPro" id="IPR000195">
    <property type="entry name" value="Rab-GAP-TBC_dom"/>
</dbReference>
<gene>
    <name evidence="3" type="ORF">PECAL_3P07340</name>
</gene>
<protein>
    <recommendedName>
        <fullName evidence="2">Rab-GAP TBC domain-containing protein</fullName>
    </recommendedName>
</protein>
<dbReference type="EMBL" id="CAKKNE010000003">
    <property type="protein sequence ID" value="CAH0370825.1"/>
    <property type="molecule type" value="Genomic_DNA"/>
</dbReference>
<feature type="region of interest" description="Disordered" evidence="1">
    <location>
        <begin position="1"/>
        <end position="71"/>
    </location>
</feature>
<feature type="domain" description="Rab-GAP TBC" evidence="2">
    <location>
        <begin position="96"/>
        <end position="322"/>
    </location>
</feature>
<dbReference type="GO" id="GO:0005096">
    <property type="term" value="F:GTPase activator activity"/>
    <property type="evidence" value="ECO:0007669"/>
    <property type="project" value="TreeGrafter"/>
</dbReference>
<dbReference type="InterPro" id="IPR035969">
    <property type="entry name" value="Rab-GAP_TBC_sf"/>
</dbReference>
<evidence type="ECO:0000313" key="4">
    <source>
        <dbReference type="Proteomes" id="UP000789595"/>
    </source>
</evidence>
<proteinExistence type="predicted"/>
<dbReference type="Proteomes" id="UP000789595">
    <property type="component" value="Unassembled WGS sequence"/>
</dbReference>
<dbReference type="PANTHER" id="PTHR22957">
    <property type="entry name" value="TBC1 DOMAIN FAMILY MEMBER GTPASE-ACTIVATING PROTEIN"/>
    <property type="match status" value="1"/>
</dbReference>
<evidence type="ECO:0000259" key="2">
    <source>
        <dbReference type="PROSITE" id="PS50086"/>
    </source>
</evidence>
<dbReference type="Pfam" id="PF00566">
    <property type="entry name" value="RabGAP-TBC"/>
    <property type="match status" value="1"/>
</dbReference>
<sequence length="404" mass="44894">MAGLWARLRGRRSPPPDASSVTDVFADAAIAREDLEPAARPPTPPAQPKLRRDYVASSPQAARERQQRRSDGEFAACLDADALDVAALRRLAWNGIPNKRRRAQVWRCLLRCEASKRAERREHAAARRAAFHEAVAAALLDVPASERDPGDAQMLRQILVDAPRTCPGSPLFAHDRVQALVVNVLYVWAVKHPASGYVQGMNDLLAVFLVVLVDEVSEGDHVDVATLSDDVLDDVAADAYGLLNGVLESLDDHYVHRQPGLQRTIEEVDGLLRRVDADLHKHLDEVGVLLLQVTFRWINCLLVRELPMRCAIRLWDTCLAEERGFRTFFPYVCAAFLCHFSDALKAKPTEDVHLFLTSLPTSNWADDEVETLLSEAYILSTLFRSAPAHLQHEPDGITPCGGFL</sequence>
<dbReference type="OrthoDB" id="26371at2759"/>
<reference evidence="3" key="1">
    <citation type="submission" date="2021-11" db="EMBL/GenBank/DDBJ databases">
        <authorList>
            <consortium name="Genoscope - CEA"/>
            <person name="William W."/>
        </authorList>
    </citation>
    <scope>NUCLEOTIDE SEQUENCE</scope>
</reference>
<keyword evidence="4" id="KW-1185">Reference proteome</keyword>